<keyword evidence="5" id="KW-0472">Membrane</keyword>
<evidence type="ECO:0000256" key="1">
    <source>
        <dbReference type="ARBA" id="ARBA00004141"/>
    </source>
</evidence>
<evidence type="ECO:0008006" key="8">
    <source>
        <dbReference type="Google" id="ProtNLM"/>
    </source>
</evidence>
<evidence type="ECO:0000256" key="6">
    <source>
        <dbReference type="RuleBase" id="RU363053"/>
    </source>
</evidence>
<comment type="subcellular location">
    <subcellularLocation>
        <location evidence="1">Membrane</location>
        <topology evidence="1">Multi-pass membrane protein</topology>
    </subcellularLocation>
</comment>
<keyword evidence="3" id="KW-0812">Transmembrane</keyword>
<name>A0A7S4UV45_9STRA</name>
<reference evidence="7" key="1">
    <citation type="submission" date="2021-01" db="EMBL/GenBank/DDBJ databases">
        <authorList>
            <person name="Corre E."/>
            <person name="Pelletier E."/>
            <person name="Niang G."/>
            <person name="Scheremetjew M."/>
            <person name="Finn R."/>
            <person name="Kale V."/>
            <person name="Holt S."/>
            <person name="Cochrane G."/>
            <person name="Meng A."/>
            <person name="Brown T."/>
            <person name="Cohen L."/>
        </authorList>
    </citation>
    <scope>NUCLEOTIDE SEQUENCE</scope>
    <source>
        <strain evidence="7">GSO104</strain>
    </source>
</reference>
<sequence length="265" mass="29552">MHVSSPIYACIILQSKLMWTAYNQILHKHPLVTKACTSAVMMCASDATIQTYELRDQQPLASSNFTKGYNTPTTQLKSANLPKGVSFVHTPTTNPSSVIKQAQRDWKRTGDVAITGLLYTGPISHAWYSILEKIVKARGRCLNIAIKMLLDAVIFSPVAVAGYFTVRTALEGGDANAIQRKLNKKWRDAYLASLTFWPLANVVNFAFVPLELRVFFNNCLSFIWNGFLSHLNSCKRLESGSGGVVMECNERESRYTASEEVCIEM</sequence>
<comment type="similarity">
    <text evidence="2 6">Belongs to the peroxisomal membrane protein PXMP2/4 family.</text>
</comment>
<organism evidence="7">
    <name type="scientific">Ditylum brightwellii</name>
    <dbReference type="NCBI Taxonomy" id="49249"/>
    <lineage>
        <taxon>Eukaryota</taxon>
        <taxon>Sar</taxon>
        <taxon>Stramenopiles</taxon>
        <taxon>Ochrophyta</taxon>
        <taxon>Bacillariophyta</taxon>
        <taxon>Mediophyceae</taxon>
        <taxon>Lithodesmiophycidae</taxon>
        <taxon>Lithodesmiales</taxon>
        <taxon>Lithodesmiaceae</taxon>
        <taxon>Ditylum</taxon>
    </lineage>
</organism>
<proteinExistence type="inferred from homology"/>
<accession>A0A7S4UV45</accession>
<evidence type="ECO:0000256" key="5">
    <source>
        <dbReference type="ARBA" id="ARBA00023136"/>
    </source>
</evidence>
<dbReference type="InterPro" id="IPR007248">
    <property type="entry name" value="Mpv17_PMP22"/>
</dbReference>
<dbReference type="GO" id="GO:0005737">
    <property type="term" value="C:cytoplasm"/>
    <property type="evidence" value="ECO:0007669"/>
    <property type="project" value="TreeGrafter"/>
</dbReference>
<dbReference type="AlphaFoldDB" id="A0A7S4UV45"/>
<evidence type="ECO:0000256" key="3">
    <source>
        <dbReference type="ARBA" id="ARBA00022692"/>
    </source>
</evidence>
<dbReference type="PANTHER" id="PTHR11266">
    <property type="entry name" value="PEROXISOMAL MEMBRANE PROTEIN 2, PXMP2 MPV17"/>
    <property type="match status" value="1"/>
</dbReference>
<evidence type="ECO:0000256" key="4">
    <source>
        <dbReference type="ARBA" id="ARBA00022989"/>
    </source>
</evidence>
<dbReference type="GO" id="GO:0016020">
    <property type="term" value="C:membrane"/>
    <property type="evidence" value="ECO:0007669"/>
    <property type="project" value="UniProtKB-SubCell"/>
</dbReference>
<gene>
    <name evidence="7" type="ORF">DBRI00130_LOCUS6653</name>
</gene>
<evidence type="ECO:0000256" key="2">
    <source>
        <dbReference type="ARBA" id="ARBA00006824"/>
    </source>
</evidence>
<evidence type="ECO:0000313" key="7">
    <source>
        <dbReference type="EMBL" id="CAE4591371.1"/>
    </source>
</evidence>
<dbReference type="Pfam" id="PF04117">
    <property type="entry name" value="Mpv17_PMP22"/>
    <property type="match status" value="1"/>
</dbReference>
<keyword evidence="4" id="KW-1133">Transmembrane helix</keyword>
<protein>
    <recommendedName>
        <fullName evidence="8">Peroxisomal membrane protein MPV17</fullName>
    </recommendedName>
</protein>
<dbReference type="EMBL" id="HBNS01008204">
    <property type="protein sequence ID" value="CAE4591371.1"/>
    <property type="molecule type" value="Transcribed_RNA"/>
</dbReference>